<protein>
    <submittedName>
        <fullName evidence="1">Uncharacterized protein</fullName>
    </submittedName>
</protein>
<dbReference type="AlphaFoldDB" id="B1YZ87"/>
<evidence type="ECO:0000313" key="1">
    <source>
        <dbReference type="EMBL" id="ACB65852.1"/>
    </source>
</evidence>
<accession>B1YZ87</accession>
<gene>
    <name evidence="1" type="ordered locus">BamMC406_3385</name>
</gene>
<proteinExistence type="predicted"/>
<dbReference type="Proteomes" id="UP000001680">
    <property type="component" value="Chromosome 2"/>
</dbReference>
<reference evidence="2" key="1">
    <citation type="submission" date="2008-04" db="EMBL/GenBank/DDBJ databases">
        <title>Complete sequence of chromosome 2 of Burkholderia ambifaria MC40-6.</title>
        <authorList>
            <person name="Copeland A."/>
            <person name="Lucas S."/>
            <person name="Lapidus A."/>
            <person name="Glavina del Rio T."/>
            <person name="Dalin E."/>
            <person name="Tice H."/>
            <person name="Pitluck S."/>
            <person name="Chain P."/>
            <person name="Malfatti S."/>
            <person name="Shin M."/>
            <person name="Vergez L."/>
            <person name="Lang D."/>
            <person name="Schmutz J."/>
            <person name="Larimer F."/>
            <person name="Land M."/>
            <person name="Hauser L."/>
            <person name="Kyrpides N."/>
            <person name="Lykidis A."/>
            <person name="Ramette A."/>
            <person name="Konstantinidis K."/>
            <person name="Tiedje J."/>
            <person name="Richardson P."/>
        </authorList>
    </citation>
    <scope>NUCLEOTIDE SEQUENCE [LARGE SCALE GENOMIC DNA]</scope>
    <source>
        <strain evidence="2">MC40-6</strain>
    </source>
</reference>
<dbReference type="OrthoDB" id="9995784at2"/>
<sequence>MENERRADCYTAVGLLDVDCVLRGMALRLAVQQAPFHRIVFRSNVLYSITAAVEKSFCAALLAESSLSPPSFTSSKLKVASVNDRLRIRLTIAPEKMPGLDSIAEFLQT</sequence>
<dbReference type="KEGG" id="bac:BamMC406_3385"/>
<dbReference type="EMBL" id="CP001026">
    <property type="protein sequence ID" value="ACB65852.1"/>
    <property type="molecule type" value="Genomic_DNA"/>
</dbReference>
<dbReference type="RefSeq" id="WP_012365285.1">
    <property type="nucleotide sequence ID" value="NC_010552.1"/>
</dbReference>
<evidence type="ECO:0000313" key="2">
    <source>
        <dbReference type="Proteomes" id="UP000001680"/>
    </source>
</evidence>
<name>B1YZ87_BURA4</name>
<organism evidence="1 2">
    <name type="scientific">Burkholderia ambifaria (strain MC40-6)</name>
    <dbReference type="NCBI Taxonomy" id="398577"/>
    <lineage>
        <taxon>Bacteria</taxon>
        <taxon>Pseudomonadati</taxon>
        <taxon>Pseudomonadota</taxon>
        <taxon>Betaproteobacteria</taxon>
        <taxon>Burkholderiales</taxon>
        <taxon>Burkholderiaceae</taxon>
        <taxon>Burkholderia</taxon>
        <taxon>Burkholderia cepacia complex</taxon>
    </lineage>
</organism>
<dbReference type="HOGENOM" id="CLU_2178841_0_0_4"/>